<feature type="region of interest" description="Disordered" evidence="1">
    <location>
        <begin position="51"/>
        <end position="280"/>
    </location>
</feature>
<feature type="compositionally biased region" description="Low complexity" evidence="1">
    <location>
        <begin position="163"/>
        <end position="176"/>
    </location>
</feature>
<feature type="compositionally biased region" description="Basic residues" evidence="1">
    <location>
        <begin position="96"/>
        <end position="137"/>
    </location>
</feature>
<proteinExistence type="predicted"/>
<keyword evidence="3" id="KW-1185">Reference proteome</keyword>
<dbReference type="OrthoDB" id="9790818at2"/>
<evidence type="ECO:0000256" key="1">
    <source>
        <dbReference type="SAM" id="MobiDB-lite"/>
    </source>
</evidence>
<dbReference type="AlphaFoldDB" id="A0A5B8UC92"/>
<dbReference type="Pfam" id="PF13602">
    <property type="entry name" value="ADH_zinc_N_2"/>
    <property type="match status" value="1"/>
</dbReference>
<dbReference type="Proteomes" id="UP000321805">
    <property type="component" value="Chromosome"/>
</dbReference>
<name>A0A5B8UC92_9ACTN</name>
<protein>
    <submittedName>
        <fullName evidence="2">Zinc-binding dehydrogenase</fullName>
    </submittedName>
</protein>
<feature type="compositionally biased region" description="Basic residues" evidence="1">
    <location>
        <begin position="146"/>
        <end position="162"/>
    </location>
</feature>
<feature type="compositionally biased region" description="Basic residues" evidence="1">
    <location>
        <begin position="184"/>
        <end position="200"/>
    </location>
</feature>
<sequence length="359" mass="39899">MGPGGQGREVLLLPGLLARGEGLGDRAGCGDDVHACDRRTRIGARPCGVVGSAHARPRLGARRPPDRATRRGPGAGAAAVRGPGRRARGVAEHRRGAQPRHAAGRHRNRLGPRRRRRAGRRRRQRPARRHPRGRRAAARGLGATDRRRHEHARRSARRRVLRAGRLPARGGPDRAACPGDVRVHGRQAHRDHRGLGRRRALRDPARPRRRRRRDRRRTAHRGAGRARRLRGGHGAGPGGRAVRRDPRRHRRPGPGHLDQAHRPARRGRLAGVHRPRRRGLPHACPVRRRARGPGPGLFIFEELRRENCGAADLARLARRVAEGRLEVKIDLTTSWRDADTAIRALREGRIAGKAVLTVD</sequence>
<feature type="compositionally biased region" description="Basic residues" evidence="1">
    <location>
        <begin position="262"/>
        <end position="280"/>
    </location>
</feature>
<organism evidence="2 3">
    <name type="scientific">Baekduia soli</name>
    <dbReference type="NCBI Taxonomy" id="496014"/>
    <lineage>
        <taxon>Bacteria</taxon>
        <taxon>Bacillati</taxon>
        <taxon>Actinomycetota</taxon>
        <taxon>Thermoleophilia</taxon>
        <taxon>Solirubrobacterales</taxon>
        <taxon>Baekduiaceae</taxon>
        <taxon>Baekduia</taxon>
    </lineage>
</organism>
<reference evidence="2 3" key="1">
    <citation type="journal article" date="2018" name="J. Microbiol.">
        <title>Baekduia soli gen. nov., sp. nov., a novel bacterium isolated from the soil of Baekdu Mountain and proposal of a novel family name, Baekduiaceae fam. nov.</title>
        <authorList>
            <person name="An D.S."/>
            <person name="Siddiqi M.Z."/>
            <person name="Kim K.H."/>
            <person name="Yu H.S."/>
            <person name="Im W.T."/>
        </authorList>
    </citation>
    <scope>NUCLEOTIDE SEQUENCE [LARGE SCALE GENOMIC DNA]</scope>
    <source>
        <strain evidence="2 3">BR7-21</strain>
    </source>
</reference>
<accession>A0A5B8UC92</accession>
<evidence type="ECO:0000313" key="2">
    <source>
        <dbReference type="EMBL" id="QEC50813.1"/>
    </source>
</evidence>
<gene>
    <name evidence="2" type="ORF">FSW04_17765</name>
</gene>
<dbReference type="KEGG" id="bsol:FSW04_17765"/>
<feature type="compositionally biased region" description="Basic residues" evidence="1">
    <location>
        <begin position="207"/>
        <end position="231"/>
    </location>
</feature>
<evidence type="ECO:0000313" key="3">
    <source>
        <dbReference type="Proteomes" id="UP000321805"/>
    </source>
</evidence>
<dbReference type="EMBL" id="CP042430">
    <property type="protein sequence ID" value="QEC50813.1"/>
    <property type="molecule type" value="Genomic_DNA"/>
</dbReference>